<dbReference type="GO" id="GO:0015109">
    <property type="term" value="F:chromate transmembrane transporter activity"/>
    <property type="evidence" value="ECO:0007669"/>
    <property type="project" value="InterPro"/>
</dbReference>
<name>A0A852TLT8_9BACI</name>
<gene>
    <name evidence="8" type="ORF">F4694_005515</name>
</gene>
<feature type="transmembrane region" description="Helical" evidence="7">
    <location>
        <begin position="6"/>
        <end position="25"/>
    </location>
</feature>
<keyword evidence="5 7" id="KW-1133">Transmembrane helix</keyword>
<sequence>MVLWELFQTFFIMGFVSFGGGYAMIPIIESAVTEYGWMSSEQLTNIIAIAGMSPGPVASNSAILIGYTAAGISGAFVSVIAILLPSLILVICVAAFFLKLHHNPVVEKMFYGLKPLVTSLIIFAAIKFVLANNLITIDLSFRSLSLVVIFGLSLFALLKLRWNPVYVILLSGLVGIALYS</sequence>
<feature type="transmembrane region" description="Helical" evidence="7">
    <location>
        <begin position="163"/>
        <end position="179"/>
    </location>
</feature>
<evidence type="ECO:0000256" key="5">
    <source>
        <dbReference type="ARBA" id="ARBA00022989"/>
    </source>
</evidence>
<dbReference type="AlphaFoldDB" id="A0A852TLT8"/>
<evidence type="ECO:0000256" key="4">
    <source>
        <dbReference type="ARBA" id="ARBA00022692"/>
    </source>
</evidence>
<evidence type="ECO:0000256" key="2">
    <source>
        <dbReference type="ARBA" id="ARBA00005262"/>
    </source>
</evidence>
<evidence type="ECO:0000256" key="1">
    <source>
        <dbReference type="ARBA" id="ARBA00004651"/>
    </source>
</evidence>
<evidence type="ECO:0000256" key="6">
    <source>
        <dbReference type="ARBA" id="ARBA00023136"/>
    </source>
</evidence>
<proteinExistence type="inferred from homology"/>
<protein>
    <submittedName>
        <fullName evidence="8">Chromate transporter</fullName>
    </submittedName>
</protein>
<keyword evidence="4 7" id="KW-0812">Transmembrane</keyword>
<feature type="transmembrane region" description="Helical" evidence="7">
    <location>
        <begin position="110"/>
        <end position="129"/>
    </location>
</feature>
<evidence type="ECO:0000313" key="9">
    <source>
        <dbReference type="Proteomes" id="UP000548423"/>
    </source>
</evidence>
<keyword evidence="3" id="KW-1003">Cell membrane</keyword>
<dbReference type="Proteomes" id="UP000548423">
    <property type="component" value="Unassembled WGS sequence"/>
</dbReference>
<organism evidence="8 9">
    <name type="scientific">Neobacillus niacini</name>
    <dbReference type="NCBI Taxonomy" id="86668"/>
    <lineage>
        <taxon>Bacteria</taxon>
        <taxon>Bacillati</taxon>
        <taxon>Bacillota</taxon>
        <taxon>Bacilli</taxon>
        <taxon>Bacillales</taxon>
        <taxon>Bacillaceae</taxon>
        <taxon>Neobacillus</taxon>
    </lineage>
</organism>
<evidence type="ECO:0000313" key="8">
    <source>
        <dbReference type="EMBL" id="NYE08666.1"/>
    </source>
</evidence>
<dbReference type="InterPro" id="IPR052518">
    <property type="entry name" value="CHR_Transporter"/>
</dbReference>
<accession>A0A852TLT8</accession>
<comment type="similarity">
    <text evidence="2">Belongs to the chromate ion transporter (CHR) (TC 2.A.51) family.</text>
</comment>
<comment type="caution">
    <text evidence="8">The sequence shown here is derived from an EMBL/GenBank/DDBJ whole genome shotgun (WGS) entry which is preliminary data.</text>
</comment>
<dbReference type="GO" id="GO:0005886">
    <property type="term" value="C:plasma membrane"/>
    <property type="evidence" value="ECO:0007669"/>
    <property type="project" value="UniProtKB-SubCell"/>
</dbReference>
<dbReference type="PANTHER" id="PTHR43663">
    <property type="entry name" value="CHROMATE TRANSPORT PROTEIN-RELATED"/>
    <property type="match status" value="1"/>
</dbReference>
<reference evidence="9" key="1">
    <citation type="submission" date="2020-07" db="EMBL/GenBank/DDBJ databases">
        <authorList>
            <person name="Partida-Martinez L."/>
            <person name="Huntemann M."/>
            <person name="Clum A."/>
            <person name="Wang J."/>
            <person name="Palaniappan K."/>
            <person name="Ritter S."/>
            <person name="Chen I.-M."/>
            <person name="Stamatis D."/>
            <person name="Reddy T."/>
            <person name="O'Malley R."/>
            <person name="Daum C."/>
            <person name="Shapiro N."/>
            <person name="Ivanova N."/>
            <person name="Kyrpides N."/>
            <person name="Woyke T."/>
        </authorList>
    </citation>
    <scope>NUCLEOTIDE SEQUENCE [LARGE SCALE GENOMIC DNA]</scope>
    <source>
        <strain evidence="9">AT2.8</strain>
    </source>
</reference>
<reference evidence="9" key="2">
    <citation type="submission" date="2020-08" db="EMBL/GenBank/DDBJ databases">
        <title>The Agave Microbiome: Exploring the role of microbial communities in plant adaptations to desert environments.</title>
        <authorList>
            <person name="Partida-Martinez L.P."/>
        </authorList>
    </citation>
    <scope>NUCLEOTIDE SEQUENCE [LARGE SCALE GENOMIC DNA]</scope>
    <source>
        <strain evidence="9">AT2.8</strain>
    </source>
</reference>
<dbReference type="InterPro" id="IPR003370">
    <property type="entry name" value="Chromate_transpt"/>
</dbReference>
<comment type="subcellular location">
    <subcellularLocation>
        <location evidence="1">Cell membrane</location>
        <topology evidence="1">Multi-pass membrane protein</topology>
    </subcellularLocation>
</comment>
<dbReference type="PANTHER" id="PTHR43663:SF1">
    <property type="entry name" value="CHROMATE TRANSPORTER"/>
    <property type="match status" value="1"/>
</dbReference>
<evidence type="ECO:0000256" key="3">
    <source>
        <dbReference type="ARBA" id="ARBA00022475"/>
    </source>
</evidence>
<evidence type="ECO:0000256" key="7">
    <source>
        <dbReference type="SAM" id="Phobius"/>
    </source>
</evidence>
<feature type="transmembrane region" description="Helical" evidence="7">
    <location>
        <begin position="141"/>
        <end position="158"/>
    </location>
</feature>
<dbReference type="Pfam" id="PF02417">
    <property type="entry name" value="Chromate_transp"/>
    <property type="match status" value="1"/>
</dbReference>
<keyword evidence="6 7" id="KW-0472">Membrane</keyword>
<feature type="transmembrane region" description="Helical" evidence="7">
    <location>
        <begin position="46"/>
        <end position="69"/>
    </location>
</feature>
<dbReference type="EMBL" id="JACCBX010000015">
    <property type="protein sequence ID" value="NYE08666.1"/>
    <property type="molecule type" value="Genomic_DNA"/>
</dbReference>
<feature type="transmembrane region" description="Helical" evidence="7">
    <location>
        <begin position="75"/>
        <end position="98"/>
    </location>
</feature>